<protein>
    <submittedName>
        <fullName evidence="3">Glycosyl transferase family 90</fullName>
    </submittedName>
</protein>
<dbReference type="InterPro" id="IPR051091">
    <property type="entry name" value="O-Glucosyltr/Glycosyltrsf_90"/>
</dbReference>
<dbReference type="PANTHER" id="PTHR12203:SF35">
    <property type="entry name" value="PROTEIN O-GLUCOSYLTRANSFERASE 1"/>
    <property type="match status" value="1"/>
</dbReference>
<organism evidence="3 4">
    <name type="scientific">Kaistella yananensis</name>
    <dbReference type="NCBI Taxonomy" id="2989820"/>
    <lineage>
        <taxon>Bacteria</taxon>
        <taxon>Pseudomonadati</taxon>
        <taxon>Bacteroidota</taxon>
        <taxon>Flavobacteriia</taxon>
        <taxon>Flavobacteriales</taxon>
        <taxon>Weeksellaceae</taxon>
        <taxon>Chryseobacterium group</taxon>
        <taxon>Kaistella</taxon>
    </lineage>
</organism>
<dbReference type="InterPro" id="IPR006598">
    <property type="entry name" value="CAP10"/>
</dbReference>
<dbReference type="GO" id="GO:0016740">
    <property type="term" value="F:transferase activity"/>
    <property type="evidence" value="ECO:0007669"/>
    <property type="project" value="UniProtKB-KW"/>
</dbReference>
<evidence type="ECO:0000313" key="3">
    <source>
        <dbReference type="EMBL" id="MCW4453029.1"/>
    </source>
</evidence>
<comment type="caution">
    <text evidence="3">The sequence shown here is derived from an EMBL/GenBank/DDBJ whole genome shotgun (WGS) entry which is preliminary data.</text>
</comment>
<dbReference type="Proteomes" id="UP001209107">
    <property type="component" value="Unassembled WGS sequence"/>
</dbReference>
<dbReference type="PANTHER" id="PTHR12203">
    <property type="entry name" value="KDEL LYS-ASP-GLU-LEU CONTAINING - RELATED"/>
    <property type="match status" value="1"/>
</dbReference>
<evidence type="ECO:0000259" key="2">
    <source>
        <dbReference type="Pfam" id="PF05686"/>
    </source>
</evidence>
<proteinExistence type="predicted"/>
<evidence type="ECO:0000313" key="4">
    <source>
        <dbReference type="Proteomes" id="UP001209107"/>
    </source>
</evidence>
<sequence length="309" mass="36274">MNGKKQNKLLFYLKGYLNFLLPVSKNYKQKIISLEQKLSAEQLKHVEERVNYYCKTSIKPHSSGSRIKDLKRAKTPKSYYFDTYEYAKYFDENLYINFVFGDVTEVPELTSIVKSRPISDDNQNSVLLNLDKHRHFVFLKDDKKFSEKKDLLIGRGAVYQTHRFDFYEKYFDHPLTDLGQVNKIGAKPEVWYKPKISLAAHLDYKFILCLQGNDVATNLKWVMSSNSIAVMPKPTLETWFMEGKLVGGKHYIEIESDYSDLEEQLNFYINNPEKCLEIIKNANEHCEQFFNKDVEDLCSLKVLKKFFAL</sequence>
<dbReference type="Pfam" id="PF05686">
    <property type="entry name" value="Glyco_transf_90"/>
    <property type="match status" value="1"/>
</dbReference>
<evidence type="ECO:0000256" key="1">
    <source>
        <dbReference type="ARBA" id="ARBA00022679"/>
    </source>
</evidence>
<dbReference type="EMBL" id="JAPCHZ010000006">
    <property type="protein sequence ID" value="MCW4453029.1"/>
    <property type="molecule type" value="Genomic_DNA"/>
</dbReference>
<gene>
    <name evidence="3" type="ORF">OK344_12530</name>
</gene>
<dbReference type="RefSeq" id="WP_265145099.1">
    <property type="nucleotide sequence ID" value="NZ_JAPCHZ010000006.1"/>
</dbReference>
<name>A0ABT3JQP3_9FLAO</name>
<accession>A0ABT3JQP3</accession>
<keyword evidence="4" id="KW-1185">Reference proteome</keyword>
<keyword evidence="1 3" id="KW-0808">Transferase</keyword>
<reference evidence="3 4" key="1">
    <citation type="submission" date="2022-10" db="EMBL/GenBank/DDBJ databases">
        <title>Kaistella sp. BT-6-1-3.</title>
        <authorList>
            <person name="Ai J."/>
            <person name="Deng Z."/>
        </authorList>
    </citation>
    <scope>NUCLEOTIDE SEQUENCE [LARGE SCALE GENOMIC DNA]</scope>
    <source>
        <strain evidence="3 4">BT6-1-3</strain>
    </source>
</reference>
<feature type="domain" description="Glycosyl transferase CAP10" evidence="2">
    <location>
        <begin position="195"/>
        <end position="294"/>
    </location>
</feature>